<protein>
    <recommendedName>
        <fullName evidence="1">Methyltransferase type 11 domain-containing protein</fullName>
    </recommendedName>
</protein>
<proteinExistence type="predicted"/>
<gene>
    <name evidence="2" type="ORF">GCM10011503_03110</name>
</gene>
<evidence type="ECO:0000313" key="2">
    <source>
        <dbReference type="EMBL" id="GGB58100.1"/>
    </source>
</evidence>
<comment type="caution">
    <text evidence="2">The sequence shown here is derived from an EMBL/GenBank/DDBJ whole genome shotgun (WGS) entry which is preliminary data.</text>
</comment>
<dbReference type="InterPro" id="IPR013216">
    <property type="entry name" value="Methyltransf_11"/>
</dbReference>
<dbReference type="Gene3D" id="3.40.50.150">
    <property type="entry name" value="Vaccinia Virus protein VP39"/>
    <property type="match status" value="1"/>
</dbReference>
<keyword evidence="3" id="KW-1185">Reference proteome</keyword>
<accession>A0ABQ1J1Y2</accession>
<feature type="domain" description="Methyltransferase type 11" evidence="1">
    <location>
        <begin position="51"/>
        <end position="109"/>
    </location>
</feature>
<sequence>MAELTIQVTRAVTFRNHFGDDICSTKPFYNFGAGNWYHPDFQNIDLPPERYAGNRPDIEYDAASLKPLPIEENSALVFYFSHVNEHLPDDINMHLFNEVYRCLKPGGTVRFVYPDFDTAWQAAQDEDIDFFMHWQPHKWRETQTGYTFLQHFVKSFASRALDDSPKDGNKKYSADDLTRLLAECGSVEEFATRITSGLCMKAQAASPGCHCNWWNHGKFERMLTKAGFSSVRKSAYLKSRLAPLRDIKFFDTKHPTMSGYTEAVK</sequence>
<dbReference type="Proteomes" id="UP000628854">
    <property type="component" value="Unassembled WGS sequence"/>
</dbReference>
<name>A0ABQ1J1Y2_9PROT</name>
<evidence type="ECO:0000313" key="3">
    <source>
        <dbReference type="Proteomes" id="UP000628854"/>
    </source>
</evidence>
<dbReference type="Pfam" id="PF08241">
    <property type="entry name" value="Methyltransf_11"/>
    <property type="match status" value="1"/>
</dbReference>
<dbReference type="InterPro" id="IPR029063">
    <property type="entry name" value="SAM-dependent_MTases_sf"/>
</dbReference>
<evidence type="ECO:0000259" key="1">
    <source>
        <dbReference type="Pfam" id="PF08241"/>
    </source>
</evidence>
<organism evidence="2 3">
    <name type="scientific">Henriciella pelagia</name>
    <dbReference type="NCBI Taxonomy" id="1977912"/>
    <lineage>
        <taxon>Bacteria</taxon>
        <taxon>Pseudomonadati</taxon>
        <taxon>Pseudomonadota</taxon>
        <taxon>Alphaproteobacteria</taxon>
        <taxon>Hyphomonadales</taxon>
        <taxon>Hyphomonadaceae</taxon>
        <taxon>Henriciella</taxon>
    </lineage>
</organism>
<reference evidence="3" key="1">
    <citation type="journal article" date="2019" name="Int. J. Syst. Evol. Microbiol.">
        <title>The Global Catalogue of Microorganisms (GCM) 10K type strain sequencing project: providing services to taxonomists for standard genome sequencing and annotation.</title>
        <authorList>
            <consortium name="The Broad Institute Genomics Platform"/>
            <consortium name="The Broad Institute Genome Sequencing Center for Infectious Disease"/>
            <person name="Wu L."/>
            <person name="Ma J."/>
        </authorList>
    </citation>
    <scope>NUCLEOTIDE SEQUENCE [LARGE SCALE GENOMIC DNA]</scope>
    <source>
        <strain evidence="3">CGMCC 1.15928</strain>
    </source>
</reference>
<dbReference type="RefSeq" id="WP_084393914.1">
    <property type="nucleotide sequence ID" value="NZ_BMKF01000001.1"/>
</dbReference>
<dbReference type="SUPFAM" id="SSF53335">
    <property type="entry name" value="S-adenosyl-L-methionine-dependent methyltransferases"/>
    <property type="match status" value="1"/>
</dbReference>
<dbReference type="EMBL" id="BMKF01000001">
    <property type="protein sequence ID" value="GGB58100.1"/>
    <property type="molecule type" value="Genomic_DNA"/>
</dbReference>